<reference evidence="2 3" key="1">
    <citation type="submission" date="2022-12" db="EMBL/GenBank/DDBJ databases">
        <title>Genomic features and morphological characterization of a novel Knufia sp. strain isolated from spacecraft assembly facility.</title>
        <authorList>
            <person name="Teixeira M."/>
            <person name="Chander A.M."/>
            <person name="Stajich J.E."/>
            <person name="Venkateswaran K."/>
        </authorList>
    </citation>
    <scope>NUCLEOTIDE SEQUENCE [LARGE SCALE GENOMIC DNA]</scope>
    <source>
        <strain evidence="2 3">FJI-L2-BK-P2</strain>
    </source>
</reference>
<organism evidence="2 3">
    <name type="scientific">Knufia fluminis</name>
    <dbReference type="NCBI Taxonomy" id="191047"/>
    <lineage>
        <taxon>Eukaryota</taxon>
        <taxon>Fungi</taxon>
        <taxon>Dikarya</taxon>
        <taxon>Ascomycota</taxon>
        <taxon>Pezizomycotina</taxon>
        <taxon>Eurotiomycetes</taxon>
        <taxon>Chaetothyriomycetidae</taxon>
        <taxon>Chaetothyriales</taxon>
        <taxon>Trichomeriaceae</taxon>
        <taxon>Knufia</taxon>
    </lineage>
</organism>
<dbReference type="SUPFAM" id="SSF53335">
    <property type="entry name" value="S-adenosyl-L-methionine-dependent methyltransferases"/>
    <property type="match status" value="1"/>
</dbReference>
<evidence type="ECO:0008006" key="4">
    <source>
        <dbReference type="Google" id="ProtNLM"/>
    </source>
</evidence>
<keyword evidence="3" id="KW-1185">Reference proteome</keyword>
<dbReference type="PANTHER" id="PTHR43591">
    <property type="entry name" value="METHYLTRANSFERASE"/>
    <property type="match status" value="1"/>
</dbReference>
<evidence type="ECO:0000256" key="1">
    <source>
        <dbReference type="SAM" id="MobiDB-lite"/>
    </source>
</evidence>
<evidence type="ECO:0000313" key="2">
    <source>
        <dbReference type="EMBL" id="KAK5954301.1"/>
    </source>
</evidence>
<feature type="region of interest" description="Disordered" evidence="1">
    <location>
        <begin position="1"/>
        <end position="31"/>
    </location>
</feature>
<comment type="caution">
    <text evidence="2">The sequence shown here is derived from an EMBL/GenBank/DDBJ whole genome shotgun (WGS) entry which is preliminary data.</text>
</comment>
<dbReference type="GO" id="GO:0008168">
    <property type="term" value="F:methyltransferase activity"/>
    <property type="evidence" value="ECO:0007669"/>
    <property type="project" value="TreeGrafter"/>
</dbReference>
<sequence length="332" mass="37802">MSDPASSTPLEPQQGLQPDNEDNGSAVGDDLSTLTHSVRSSIYDFHYENGRRYHAYGKSEYLIPNDEDEQNRLDLVHHMYKMVLGGELYTTPLEPSSLGRILDVGTGTGIWAIEMADQFPAAVVIRTDISPIQPSWVPPNCSFYIDDAETRWTFEEPFDFIHGRALCGAIADWPEFDAQAHRNLKPGGWLEMQEYECCLHSDDDTLDQAPLSKDWLEKMDFASSKTGKRLNVAHLHRQWMIDAGFVEVEEQVHKIPIGGWPKGKRLKGIGKVQRIQMIEAIPTFSIAFYTRVLGYSLEQAQIMVEGVKVEFMDKKLHMYLRWHFVRGRRAAA</sequence>
<accession>A0AAN8EUX2</accession>
<name>A0AAN8EUX2_9EURO</name>
<dbReference type="PANTHER" id="PTHR43591:SF10">
    <property type="entry name" value="ABC TRANSMEMBRANE TYPE-1 DOMAIN-CONTAINING PROTEIN-RELATED"/>
    <property type="match status" value="1"/>
</dbReference>
<dbReference type="Pfam" id="PF13489">
    <property type="entry name" value="Methyltransf_23"/>
    <property type="match status" value="1"/>
</dbReference>
<dbReference type="EMBL" id="JAKLMC020000009">
    <property type="protein sequence ID" value="KAK5954301.1"/>
    <property type="molecule type" value="Genomic_DNA"/>
</dbReference>
<evidence type="ECO:0000313" key="3">
    <source>
        <dbReference type="Proteomes" id="UP001316803"/>
    </source>
</evidence>
<dbReference type="AlphaFoldDB" id="A0AAN8EUX2"/>
<dbReference type="Proteomes" id="UP001316803">
    <property type="component" value="Unassembled WGS sequence"/>
</dbReference>
<feature type="compositionally biased region" description="Polar residues" evidence="1">
    <location>
        <begin position="1"/>
        <end position="17"/>
    </location>
</feature>
<dbReference type="InterPro" id="IPR029063">
    <property type="entry name" value="SAM-dependent_MTases_sf"/>
</dbReference>
<dbReference type="CDD" id="cd02440">
    <property type="entry name" value="AdoMet_MTases"/>
    <property type="match status" value="1"/>
</dbReference>
<proteinExistence type="predicted"/>
<protein>
    <recommendedName>
        <fullName evidence="4">S-adenosyl-L-methionine-dependent methyltransferase</fullName>
    </recommendedName>
</protein>
<gene>
    <name evidence="2" type="ORF">OHC33_004874</name>
</gene>
<dbReference type="Gene3D" id="3.40.50.150">
    <property type="entry name" value="Vaccinia Virus protein VP39"/>
    <property type="match status" value="1"/>
</dbReference>